<feature type="region of interest" description="Disordered" evidence="1">
    <location>
        <begin position="46"/>
        <end position="66"/>
    </location>
</feature>
<gene>
    <name evidence="2" type="ORF">DIT97_23190</name>
</gene>
<dbReference type="EMBL" id="DQAY01000138">
    <property type="protein sequence ID" value="HCO25784.1"/>
    <property type="molecule type" value="Genomic_DNA"/>
</dbReference>
<sequence>MLPPQGILKSAGMCPAYHCGFDILPFQQSRGVVFFSDNSTFKDSCSSGQSDHFGNESEVQQFQQIG</sequence>
<evidence type="ECO:0000313" key="3">
    <source>
        <dbReference type="Proteomes" id="UP000263642"/>
    </source>
</evidence>
<accession>A0A3D3RA95</accession>
<protein>
    <submittedName>
        <fullName evidence="2">Uncharacterized protein</fullName>
    </submittedName>
</protein>
<dbReference type="AlphaFoldDB" id="A0A3D3RA95"/>
<comment type="caution">
    <text evidence="2">The sequence shown here is derived from an EMBL/GenBank/DDBJ whole genome shotgun (WGS) entry which is preliminary data.</text>
</comment>
<evidence type="ECO:0000256" key="1">
    <source>
        <dbReference type="SAM" id="MobiDB-lite"/>
    </source>
</evidence>
<organism evidence="2 3">
    <name type="scientific">Gimesia maris</name>
    <dbReference type="NCBI Taxonomy" id="122"/>
    <lineage>
        <taxon>Bacteria</taxon>
        <taxon>Pseudomonadati</taxon>
        <taxon>Planctomycetota</taxon>
        <taxon>Planctomycetia</taxon>
        <taxon>Planctomycetales</taxon>
        <taxon>Planctomycetaceae</taxon>
        <taxon>Gimesia</taxon>
    </lineage>
</organism>
<name>A0A3D3RA95_9PLAN</name>
<dbReference type="Proteomes" id="UP000263642">
    <property type="component" value="Unassembled WGS sequence"/>
</dbReference>
<reference evidence="2 3" key="1">
    <citation type="journal article" date="2018" name="Nat. Biotechnol.">
        <title>A standardized bacterial taxonomy based on genome phylogeny substantially revises the tree of life.</title>
        <authorList>
            <person name="Parks D.H."/>
            <person name="Chuvochina M."/>
            <person name="Waite D.W."/>
            <person name="Rinke C."/>
            <person name="Skarshewski A."/>
            <person name="Chaumeil P.A."/>
            <person name="Hugenholtz P."/>
        </authorList>
    </citation>
    <scope>NUCLEOTIDE SEQUENCE [LARGE SCALE GENOMIC DNA]</scope>
    <source>
        <strain evidence="2">UBA9375</strain>
    </source>
</reference>
<evidence type="ECO:0000313" key="2">
    <source>
        <dbReference type="EMBL" id="HCO25784.1"/>
    </source>
</evidence>
<proteinExistence type="predicted"/>